<feature type="domain" description="Fumarylacetoacetase-like C-terminal" evidence="1">
    <location>
        <begin position="118"/>
        <end position="327"/>
    </location>
</feature>
<dbReference type="Gene3D" id="3.90.850.10">
    <property type="entry name" value="Fumarylacetoacetase-like, C-terminal domain"/>
    <property type="match status" value="1"/>
</dbReference>
<dbReference type="EMBL" id="BAABJP010000004">
    <property type="protein sequence ID" value="GAA5149620.1"/>
    <property type="molecule type" value="Genomic_DNA"/>
</dbReference>
<dbReference type="InterPro" id="IPR036663">
    <property type="entry name" value="Fumarylacetoacetase_C_sf"/>
</dbReference>
<dbReference type="GO" id="GO:0016787">
    <property type="term" value="F:hydrolase activity"/>
    <property type="evidence" value="ECO:0007669"/>
    <property type="project" value="UniProtKB-KW"/>
</dbReference>
<evidence type="ECO:0000259" key="1">
    <source>
        <dbReference type="Pfam" id="PF01557"/>
    </source>
</evidence>
<dbReference type="Proteomes" id="UP001428817">
    <property type="component" value="Unassembled WGS sequence"/>
</dbReference>
<accession>A0ABP9PV74</accession>
<proteinExistence type="predicted"/>
<protein>
    <submittedName>
        <fullName evidence="2">Fumarylacetoacetate hydrolase family protein</fullName>
    </submittedName>
</protein>
<organism evidence="2 3">
    <name type="scientific">Pseudonocardia eucalypti</name>
    <dbReference type="NCBI Taxonomy" id="648755"/>
    <lineage>
        <taxon>Bacteria</taxon>
        <taxon>Bacillati</taxon>
        <taxon>Actinomycetota</taxon>
        <taxon>Actinomycetes</taxon>
        <taxon>Pseudonocardiales</taxon>
        <taxon>Pseudonocardiaceae</taxon>
        <taxon>Pseudonocardia</taxon>
    </lineage>
</organism>
<keyword evidence="3" id="KW-1185">Reference proteome</keyword>
<evidence type="ECO:0000313" key="2">
    <source>
        <dbReference type="EMBL" id="GAA5149620.1"/>
    </source>
</evidence>
<dbReference type="PANTHER" id="PTHR43211">
    <property type="entry name" value="FUMARYLACETOACETATE HYDROLASE"/>
    <property type="match status" value="1"/>
</dbReference>
<dbReference type="Pfam" id="PF01557">
    <property type="entry name" value="FAA_hydrolase"/>
    <property type="match status" value="1"/>
</dbReference>
<comment type="caution">
    <text evidence="2">The sequence shown here is derived from an EMBL/GenBank/DDBJ whole genome shotgun (WGS) entry which is preliminary data.</text>
</comment>
<keyword evidence="2" id="KW-0378">Hydrolase</keyword>
<name>A0ABP9PV74_9PSEU</name>
<evidence type="ECO:0000313" key="3">
    <source>
        <dbReference type="Proteomes" id="UP001428817"/>
    </source>
</evidence>
<dbReference type="InterPro" id="IPR011234">
    <property type="entry name" value="Fumarylacetoacetase-like_C"/>
</dbReference>
<reference evidence="3" key="1">
    <citation type="journal article" date="2019" name="Int. J. Syst. Evol. Microbiol.">
        <title>The Global Catalogue of Microorganisms (GCM) 10K type strain sequencing project: providing services to taxonomists for standard genome sequencing and annotation.</title>
        <authorList>
            <consortium name="The Broad Institute Genomics Platform"/>
            <consortium name="The Broad Institute Genome Sequencing Center for Infectious Disease"/>
            <person name="Wu L."/>
            <person name="Ma J."/>
        </authorList>
    </citation>
    <scope>NUCLEOTIDE SEQUENCE [LARGE SCALE GENOMIC DNA]</scope>
    <source>
        <strain evidence="3">JCM 18303</strain>
    </source>
</reference>
<gene>
    <name evidence="2" type="ORF">GCM10023321_13790</name>
</gene>
<sequence>MKLATFSYPGPQGRESRVGVPDEQGLIDITNAAAELLRIRKGGTRARDVAAAVVPPDMIEFIATGSMALDLAAEAVEAVRTGRIGPWSSDDARVVWPADQVRLEAPLRPRSMREFGVYTEHLEHLGIKVPEAWYKLPLYFKGNPESVIGPDQTIRWPAFTTTLDFELEIGAVIGKPALNLSPDEAMDAVFGYTIFNDVSARDIQRAEQTYQVGPAKGKDFCNVLGPVIVTRDELGDGDLAVIVRVNGREWTRSTTGGMYHPWPRLVSHASWEESLVPGDLLTAGTVAGCCAAEYFLDQGRSPEDGLLAPGDVVEFEVEGIGLLRNAVGDRPDELSLDYGVPLST</sequence>
<dbReference type="RefSeq" id="WP_185062919.1">
    <property type="nucleotide sequence ID" value="NZ_BAABJP010000004.1"/>
</dbReference>
<dbReference type="PANTHER" id="PTHR43211:SF1">
    <property type="entry name" value="BLL6422 PROTEIN"/>
    <property type="match status" value="1"/>
</dbReference>
<dbReference type="SUPFAM" id="SSF56529">
    <property type="entry name" value="FAH"/>
    <property type="match status" value="1"/>
</dbReference>